<sequence>LRAGPISPARLAIYSCGGDGRECRPLGWLLGLPFALLAVLVSVVGAIIWIIGLPISCICPCCLCVTVVLEAAVELIKAPLHVITWFTSKIPC</sequence>
<name>A0A1D6M016_MAIZE</name>
<protein>
    <submittedName>
        <fullName evidence="1">Uncharacterized protein</fullName>
    </submittedName>
</protein>
<gene>
    <name evidence="1" type="ORF">ZEAMMB73_Zm00001d037722</name>
</gene>
<dbReference type="eggNOG" id="ENOG502S4K3">
    <property type="taxonomic scope" value="Eukaryota"/>
</dbReference>
<dbReference type="EMBL" id="CM000782">
    <property type="protein sequence ID" value="AQK84657.1"/>
    <property type="molecule type" value="Genomic_DNA"/>
</dbReference>
<dbReference type="InterPro" id="IPR055283">
    <property type="entry name" value="TAXIMIN_1/2"/>
</dbReference>
<dbReference type="SMR" id="A0A1D6M016"/>
<feature type="non-terminal residue" evidence="1">
    <location>
        <position position="1"/>
    </location>
</feature>
<dbReference type="FunCoup" id="A0A1D6M016">
    <property type="interactions" value="2175"/>
</dbReference>
<dbReference type="PANTHER" id="PTHR33834">
    <property type="entry name" value="SIGNALING PEPTIDE TAXIMIN 2"/>
    <property type="match status" value="1"/>
</dbReference>
<accession>A0A1D6M016</accession>
<dbReference type="PANTHER" id="PTHR33834:SF16">
    <property type="entry name" value="OS05G0209500 PROTEIN"/>
    <property type="match status" value="1"/>
</dbReference>
<proteinExistence type="predicted"/>
<reference evidence="1" key="1">
    <citation type="submission" date="2015-12" db="EMBL/GenBank/DDBJ databases">
        <title>Update maize B73 reference genome by single molecule sequencing technologies.</title>
        <authorList>
            <consortium name="Maize Genome Sequencing Project"/>
            <person name="Ware D."/>
        </authorList>
    </citation>
    <scope>NUCLEOTIDE SEQUENCE</scope>
    <source>
        <tissue evidence="1">Seedling</tissue>
    </source>
</reference>
<dbReference type="InParanoid" id="A0A1D6M016"/>
<dbReference type="AlphaFoldDB" id="A0A1D6M016"/>
<dbReference type="OMA" id="MCCDGDC"/>
<evidence type="ECO:0000313" key="1">
    <source>
        <dbReference type="EMBL" id="AQK84657.1"/>
    </source>
</evidence>
<organism evidence="1">
    <name type="scientific">Zea mays</name>
    <name type="common">Maize</name>
    <dbReference type="NCBI Taxonomy" id="4577"/>
    <lineage>
        <taxon>Eukaryota</taxon>
        <taxon>Viridiplantae</taxon>
        <taxon>Streptophyta</taxon>
        <taxon>Embryophyta</taxon>
        <taxon>Tracheophyta</taxon>
        <taxon>Spermatophyta</taxon>
        <taxon>Magnoliopsida</taxon>
        <taxon>Liliopsida</taxon>
        <taxon>Poales</taxon>
        <taxon>Poaceae</taxon>
        <taxon>PACMAD clade</taxon>
        <taxon>Panicoideae</taxon>
        <taxon>Andropogonodae</taxon>
        <taxon>Andropogoneae</taxon>
        <taxon>Tripsacinae</taxon>
        <taxon>Zea</taxon>
    </lineage>
</organism>
<dbReference type="PaxDb" id="4577-GRMZM2G354460_P01"/>